<dbReference type="Gene3D" id="3.40.50.300">
    <property type="entry name" value="P-loop containing nucleotide triphosphate hydrolases"/>
    <property type="match status" value="2"/>
</dbReference>
<dbReference type="EMBL" id="JASNVW010000003">
    <property type="protein sequence ID" value="MDK6028873.1"/>
    <property type="molecule type" value="Genomic_DNA"/>
</dbReference>
<dbReference type="SMART" id="SM00490">
    <property type="entry name" value="HELICc"/>
    <property type="match status" value="1"/>
</dbReference>
<evidence type="ECO:0000259" key="6">
    <source>
        <dbReference type="PROSITE" id="PS51194"/>
    </source>
</evidence>
<dbReference type="SMART" id="SM00487">
    <property type="entry name" value="DEXDc"/>
    <property type="match status" value="1"/>
</dbReference>
<dbReference type="PROSITE" id="PS51193">
    <property type="entry name" value="HELICASE_ATP_BIND_2"/>
    <property type="match status" value="1"/>
</dbReference>
<dbReference type="InterPro" id="IPR014013">
    <property type="entry name" value="Helic_SF1/SF2_ATP-bd_DinG/Rad3"/>
</dbReference>
<dbReference type="AlphaFoldDB" id="A0ABD4Z7H1"/>
<dbReference type="PROSITE" id="PS51194">
    <property type="entry name" value="HELICASE_CTER"/>
    <property type="match status" value="1"/>
</dbReference>
<dbReference type="GO" id="GO:0004386">
    <property type="term" value="F:helicase activity"/>
    <property type="evidence" value="ECO:0007669"/>
    <property type="project" value="UniProtKB-KW"/>
</dbReference>
<evidence type="ECO:0000256" key="2">
    <source>
        <dbReference type="ARBA" id="ARBA00022801"/>
    </source>
</evidence>
<evidence type="ECO:0000259" key="4">
    <source>
        <dbReference type="PROSITE" id="PS51192"/>
    </source>
</evidence>
<evidence type="ECO:0000256" key="1">
    <source>
        <dbReference type="ARBA" id="ARBA00022741"/>
    </source>
</evidence>
<dbReference type="GO" id="GO:0016787">
    <property type="term" value="F:hydrolase activity"/>
    <property type="evidence" value="ECO:0007669"/>
    <property type="project" value="UniProtKB-KW"/>
</dbReference>
<dbReference type="Proteomes" id="UP001529235">
    <property type="component" value="Unassembled WGS sequence"/>
</dbReference>
<dbReference type="SUPFAM" id="SSF52540">
    <property type="entry name" value="P-loop containing nucleoside triphosphate hydrolases"/>
    <property type="match status" value="1"/>
</dbReference>
<evidence type="ECO:0000313" key="7">
    <source>
        <dbReference type="EMBL" id="MDK6028873.1"/>
    </source>
</evidence>
<sequence>MRISIDAADIIFYQDLVKKQIDELKSSKSQEVLRYKLFCFDSSCNEKMPLSRGEGYEYVVERIDDVDKNQLNKLISNGVLIKLGKIKNSDIYTTLHGDLVFRVLRGRAYEDNLNNRWVGYFDIDIEEEYMPNFNAYEVSKMTTILEKFFIENGVDAKLAKIFCKAIIEGLQRSGYSSLAIWQVEAIKNILFSLKNKNYYVVTAPAAAGKTIVFQVIAIAQALLSKYHEQRYGSDNKVLIVYPRKALQKQQLERLLRMLYHVNSVLKKEKEMSNYIVTVAIDRGVQGKVEERIKDLEIPCPSNSNTTIHVIYENQKAAKYICGKDGEELDFLVGFVITSKDRDLVAKKDPDILITNPWTIKERLLSPKGIYRSLYRNRGLIVLDEAHVYMNVNYIDLISIFRLLLHLRKQEGKECKFISLSATISLDDARDLLSWILGVNKNIVSHLDYEELEPRKQEFRKLKIIVTLLPYRLTIETLLQGILQVLLAAQINREFKSIVFVDSVSEASTVHDYLKTIVYYREGVEICDHISKIPCKNNQLVKLQPRNSLEGIWDDYSWAHLLDIKNMNTIGDLLNKIKSTFESIRLHHGGLEERERHEIEKGFVQGKYKLLISTSTLDLGMDYEDVAFIVQYKDPISDEALEQRVGRAGRKENTYRISLAFYIPTLTPALIQRIYDSSSKDIRVSSVLPDTSILKLALLYNTIEYEVINTLEDFIKGNIKRKITLHKIEEIINNILSSKFNEYAFLNLIKNLEIPEDIISIHPLYYQQLQIMFKNRTNIIKEWNKLRKFLNNTIDQYKRKGMKDRIFNNYFQELKELVKELKLSDKIKDEEMKKLAEKYLNKTIKDLRKEIIKKLKEINDVFNRIETMFPLINSPDSLKIFSNHIYQRIDSILSEKNTDNTCNYFKNYFRYYIMIIAQQSQQTKLEEMLENDQNCMKCISDKIYNKEIINIKNEVLKYINSLINISEKVPLILAAISYYRKIKSENYENCREISSLEKFRRCWYNVLKENLMNKLSMIIPISFAQRNIDSVRLGD</sequence>
<dbReference type="Pfam" id="PF04851">
    <property type="entry name" value="ResIII"/>
    <property type="match status" value="1"/>
</dbReference>
<feature type="domain" description="Helicase C-terminal" evidence="6">
    <location>
        <begin position="480"/>
        <end position="693"/>
    </location>
</feature>
<evidence type="ECO:0000259" key="5">
    <source>
        <dbReference type="PROSITE" id="PS51193"/>
    </source>
</evidence>
<dbReference type="PROSITE" id="PS51192">
    <property type="entry name" value="HELICASE_ATP_BIND_1"/>
    <property type="match status" value="1"/>
</dbReference>
<keyword evidence="3" id="KW-0067">ATP-binding</keyword>
<gene>
    <name evidence="7" type="ORF">QPL79_05810</name>
</gene>
<feature type="domain" description="Helicase ATP-binding" evidence="5">
    <location>
        <begin position="168"/>
        <end position="458"/>
    </location>
</feature>
<name>A0ABD4Z7H1_9CREN</name>
<protein>
    <submittedName>
        <fullName evidence="7">DEAD/DEAH box helicase</fullName>
    </submittedName>
</protein>
<keyword evidence="2" id="KW-0378">Hydrolase</keyword>
<keyword evidence="8" id="KW-1185">Reference proteome</keyword>
<dbReference type="InterPro" id="IPR027417">
    <property type="entry name" value="P-loop_NTPase"/>
</dbReference>
<keyword evidence="1" id="KW-0547">Nucleotide-binding</keyword>
<keyword evidence="7" id="KW-0347">Helicase</keyword>
<dbReference type="InterPro" id="IPR006935">
    <property type="entry name" value="Helicase/UvrB_N"/>
</dbReference>
<dbReference type="InterPro" id="IPR001650">
    <property type="entry name" value="Helicase_C-like"/>
</dbReference>
<comment type="caution">
    <text evidence="7">The sequence shown here is derived from an EMBL/GenBank/DDBJ whole genome shotgun (WGS) entry which is preliminary data.</text>
</comment>
<reference evidence="7 8" key="1">
    <citation type="submission" date="2023-05" db="EMBL/GenBank/DDBJ databases">
        <title>A new hyperthermophilic archaea 'Ignisphaera cupida' sp. nov. and description of the family 'Ignisphaeraceae' fam. nov.</title>
        <authorList>
            <person name="Podosokorskaya O.A."/>
            <person name="Elcheninov A.G."/>
            <person name="Klukina A."/>
            <person name="Merkel A.Y."/>
        </authorList>
    </citation>
    <scope>NUCLEOTIDE SEQUENCE [LARGE SCALE GENOMIC DNA]</scope>
    <source>
        <strain evidence="7 8">4213-co</strain>
    </source>
</reference>
<dbReference type="GO" id="GO:0005524">
    <property type="term" value="F:ATP binding"/>
    <property type="evidence" value="ECO:0007669"/>
    <property type="project" value="UniProtKB-KW"/>
</dbReference>
<evidence type="ECO:0000313" key="8">
    <source>
        <dbReference type="Proteomes" id="UP001529235"/>
    </source>
</evidence>
<evidence type="ECO:0000256" key="3">
    <source>
        <dbReference type="ARBA" id="ARBA00022840"/>
    </source>
</evidence>
<accession>A0ABD4Z7H1</accession>
<dbReference type="RefSeq" id="WP_285273859.1">
    <property type="nucleotide sequence ID" value="NZ_JASNVW010000003.1"/>
</dbReference>
<organism evidence="7 8">
    <name type="scientific">Ignisphaera cupida</name>
    <dbReference type="NCBI Taxonomy" id="3050454"/>
    <lineage>
        <taxon>Archaea</taxon>
        <taxon>Thermoproteota</taxon>
        <taxon>Thermoprotei</taxon>
        <taxon>Desulfurococcales</taxon>
        <taxon>Desulfurococcaceae</taxon>
        <taxon>Ignisphaera</taxon>
    </lineage>
</organism>
<feature type="domain" description="Helicase ATP-binding" evidence="4">
    <location>
        <begin position="190"/>
        <end position="441"/>
    </location>
</feature>
<dbReference type="GO" id="GO:0140097">
    <property type="term" value="F:catalytic activity, acting on DNA"/>
    <property type="evidence" value="ECO:0007669"/>
    <property type="project" value="UniProtKB-ARBA"/>
</dbReference>
<dbReference type="InterPro" id="IPR014001">
    <property type="entry name" value="Helicase_ATP-bd"/>
</dbReference>
<dbReference type="PANTHER" id="PTHR47957">
    <property type="entry name" value="ATP-DEPENDENT HELICASE HRQ1"/>
    <property type="match status" value="1"/>
</dbReference>
<dbReference type="PANTHER" id="PTHR47957:SF3">
    <property type="entry name" value="ATP-DEPENDENT HELICASE HRQ1"/>
    <property type="match status" value="1"/>
</dbReference>
<dbReference type="Pfam" id="PF00271">
    <property type="entry name" value="Helicase_C"/>
    <property type="match status" value="1"/>
</dbReference>
<proteinExistence type="predicted"/>